<feature type="compositionally biased region" description="Low complexity" evidence="8">
    <location>
        <begin position="14"/>
        <end position="43"/>
    </location>
</feature>
<feature type="compositionally biased region" description="Acidic residues" evidence="8">
    <location>
        <begin position="46"/>
        <end position="80"/>
    </location>
</feature>
<evidence type="ECO:0000256" key="7">
    <source>
        <dbReference type="SAM" id="Coils"/>
    </source>
</evidence>
<evidence type="ECO:0000256" key="2">
    <source>
        <dbReference type="ARBA" id="ARBA00023015"/>
    </source>
</evidence>
<keyword evidence="6" id="KW-0539">Nucleus</keyword>
<dbReference type="GO" id="GO:0005634">
    <property type="term" value="C:nucleus"/>
    <property type="evidence" value="ECO:0007669"/>
    <property type="project" value="UniProtKB-SubCell"/>
</dbReference>
<reference evidence="10 11" key="1">
    <citation type="submission" date="2019-09" db="EMBL/GenBank/DDBJ databases">
        <title>A chromosome-level genome assembly of the Chinese tupelo Nyssa sinensis.</title>
        <authorList>
            <person name="Yang X."/>
            <person name="Kang M."/>
            <person name="Yang Y."/>
            <person name="Xiong H."/>
            <person name="Wang M."/>
            <person name="Zhang Z."/>
            <person name="Wang Z."/>
            <person name="Wu H."/>
            <person name="Ma T."/>
            <person name="Liu J."/>
            <person name="Xi Z."/>
        </authorList>
    </citation>
    <scope>NUCLEOTIDE SEQUENCE [LARGE SCALE GENOMIC DNA]</scope>
    <source>
        <strain evidence="10">J267</strain>
        <tissue evidence="10">Leaf</tissue>
    </source>
</reference>
<organism evidence="10 11">
    <name type="scientific">Nyssa sinensis</name>
    <dbReference type="NCBI Taxonomy" id="561372"/>
    <lineage>
        <taxon>Eukaryota</taxon>
        <taxon>Viridiplantae</taxon>
        <taxon>Streptophyta</taxon>
        <taxon>Embryophyta</taxon>
        <taxon>Tracheophyta</taxon>
        <taxon>Spermatophyta</taxon>
        <taxon>Magnoliopsida</taxon>
        <taxon>eudicotyledons</taxon>
        <taxon>Gunneridae</taxon>
        <taxon>Pentapetalae</taxon>
        <taxon>asterids</taxon>
        <taxon>Cornales</taxon>
        <taxon>Nyssaceae</taxon>
        <taxon>Nyssa</taxon>
    </lineage>
</organism>
<dbReference type="EMBL" id="CM018040">
    <property type="protein sequence ID" value="KAA8534996.1"/>
    <property type="molecule type" value="Genomic_DNA"/>
</dbReference>
<keyword evidence="3 7" id="KW-0175">Coiled coil</keyword>
<dbReference type="AlphaFoldDB" id="A0A5J5AYT7"/>
<evidence type="ECO:0000256" key="5">
    <source>
        <dbReference type="ARBA" id="ARBA00023163"/>
    </source>
</evidence>
<sequence length="364" mass="42630">MDETEDDARYPPQRYSVNHHSSYSSSIRSNHSIRNPYPMNNNYRNEDEDIEYEDEKLGEEDNEDNHEFDDQDEEEEEDDYQNGYHRAIEPDADSERRQKKRRLDTLVSHYEFAPRAATKQSYIDRNSPVDWTEHSTFVLLEAWGDRFLQLGRKSLRSEDWLEVAEKVSEESKMERAETQCRNRLDTLKKKYKKEKAKMEEMGGYTSKWAFFKKMDMMLNSSPRQQCGLACGLDSGEYVFMSPRVYLNQSNGLDEMRDSPGESESPGEDDSDGLPPKRKGFGGNDDDGSSFRLLADSIQKFGEIYEKIENNKRQQMMELEKIRMDFQRELEVQKKQILERAQVEIAKIREGDDEDTDGSAENLSE</sequence>
<evidence type="ECO:0000256" key="3">
    <source>
        <dbReference type="ARBA" id="ARBA00023054"/>
    </source>
</evidence>
<keyword evidence="11" id="KW-1185">Reference proteome</keyword>
<dbReference type="FunFam" id="1.10.10.60:FF:000104">
    <property type="entry name" value="trihelix transcription factor ASIL2"/>
    <property type="match status" value="1"/>
</dbReference>
<feature type="coiled-coil region" evidence="7">
    <location>
        <begin position="304"/>
        <end position="335"/>
    </location>
</feature>
<evidence type="ECO:0000313" key="11">
    <source>
        <dbReference type="Proteomes" id="UP000325577"/>
    </source>
</evidence>
<accession>A0A5J5AYT7</accession>
<name>A0A5J5AYT7_9ASTE</name>
<dbReference type="InterPro" id="IPR044822">
    <property type="entry name" value="Myb_DNA-bind_4"/>
</dbReference>
<keyword evidence="2" id="KW-0805">Transcription regulation</keyword>
<comment type="subcellular location">
    <subcellularLocation>
        <location evidence="1">Nucleus</location>
    </subcellularLocation>
</comment>
<feature type="region of interest" description="Disordered" evidence="8">
    <location>
        <begin position="1"/>
        <end position="99"/>
    </location>
</feature>
<keyword evidence="5" id="KW-0804">Transcription</keyword>
<gene>
    <name evidence="10" type="ORF">F0562_029999</name>
</gene>
<protein>
    <recommendedName>
        <fullName evidence="9">Myb/SANT-like DNA-binding domain-containing protein</fullName>
    </recommendedName>
</protein>
<evidence type="ECO:0000256" key="1">
    <source>
        <dbReference type="ARBA" id="ARBA00004123"/>
    </source>
</evidence>
<feature type="region of interest" description="Disordered" evidence="8">
    <location>
        <begin position="250"/>
        <end position="291"/>
    </location>
</feature>
<proteinExistence type="predicted"/>
<feature type="compositionally biased region" description="Basic and acidic residues" evidence="8">
    <location>
        <begin position="86"/>
        <end position="96"/>
    </location>
</feature>
<dbReference type="OrthoDB" id="691673at2759"/>
<evidence type="ECO:0000256" key="4">
    <source>
        <dbReference type="ARBA" id="ARBA00023125"/>
    </source>
</evidence>
<dbReference type="Gene3D" id="1.10.10.60">
    <property type="entry name" value="Homeodomain-like"/>
    <property type="match status" value="1"/>
</dbReference>
<dbReference type="Proteomes" id="UP000325577">
    <property type="component" value="Linkage Group LG17"/>
</dbReference>
<dbReference type="PANTHER" id="PTHR31307:SF8">
    <property type="entry name" value="ALCOHOL DEHYDROGENASE TRANSCRIPTION FACTOR MYB_SANT-LIKE FAMILY PROTEIN"/>
    <property type="match status" value="1"/>
</dbReference>
<evidence type="ECO:0000256" key="6">
    <source>
        <dbReference type="ARBA" id="ARBA00023242"/>
    </source>
</evidence>
<evidence type="ECO:0000313" key="10">
    <source>
        <dbReference type="EMBL" id="KAA8534996.1"/>
    </source>
</evidence>
<dbReference type="PANTHER" id="PTHR31307">
    <property type="entry name" value="TRIHELIX TRANSCRIPTION FACTOR ASIL2"/>
    <property type="match status" value="1"/>
</dbReference>
<dbReference type="InterPro" id="IPR044823">
    <property type="entry name" value="ASIL1/2-like"/>
</dbReference>
<feature type="domain" description="Myb/SANT-like DNA-binding" evidence="9">
    <location>
        <begin position="130"/>
        <end position="217"/>
    </location>
</feature>
<dbReference type="GO" id="GO:0000976">
    <property type="term" value="F:transcription cis-regulatory region binding"/>
    <property type="evidence" value="ECO:0007669"/>
    <property type="project" value="TreeGrafter"/>
</dbReference>
<evidence type="ECO:0000259" key="9">
    <source>
        <dbReference type="Pfam" id="PF13837"/>
    </source>
</evidence>
<evidence type="ECO:0000256" key="8">
    <source>
        <dbReference type="SAM" id="MobiDB-lite"/>
    </source>
</evidence>
<keyword evidence="4" id="KW-0238">DNA-binding</keyword>
<dbReference type="Pfam" id="PF13837">
    <property type="entry name" value="Myb_DNA-bind_4"/>
    <property type="match status" value="1"/>
</dbReference>